<dbReference type="RefSeq" id="WP_323979200.1">
    <property type="nucleotide sequence ID" value="NZ_JAYKBV010000006.1"/>
</dbReference>
<comment type="caution">
    <text evidence="15">The sequence shown here is derived from an EMBL/GenBank/DDBJ whole genome shotgun (WGS) entry which is preliminary data.</text>
</comment>
<keyword evidence="16" id="KW-1185">Reference proteome</keyword>
<comment type="catalytic activity">
    <reaction evidence="11">
        <text>[GlcNAc-(1-&gt;4)-Mur2Ac(oyl-L-Ala-gamma-D-Glu-L-Lys-D-Ala-D-Ala)](n)-di-trans,octa-cis-undecaprenyl diphosphate + beta-D-GlcNAc-(1-&gt;4)-Mur2Ac(oyl-L-Ala-gamma-D-Glu-L-Lys-D-Ala-D-Ala)-di-trans,octa-cis-undecaprenyl diphosphate = [GlcNAc-(1-&gt;4)-Mur2Ac(oyl-L-Ala-gamma-D-Glu-L-Lys-D-Ala-D-Ala)](n+1)-di-trans,octa-cis-undecaprenyl diphosphate + di-trans,octa-cis-undecaprenyl diphosphate + H(+)</text>
        <dbReference type="Rhea" id="RHEA:23708"/>
        <dbReference type="Rhea" id="RHEA-COMP:9602"/>
        <dbReference type="Rhea" id="RHEA-COMP:9603"/>
        <dbReference type="ChEBI" id="CHEBI:15378"/>
        <dbReference type="ChEBI" id="CHEBI:58405"/>
        <dbReference type="ChEBI" id="CHEBI:60033"/>
        <dbReference type="ChEBI" id="CHEBI:78435"/>
        <dbReference type="EC" id="2.4.99.28"/>
    </reaction>
</comment>
<dbReference type="InterPro" id="IPR036950">
    <property type="entry name" value="PBP_transglycosylase"/>
</dbReference>
<protein>
    <recommendedName>
        <fullName evidence="10">peptidoglycan glycosyltransferase</fullName>
        <ecNumber evidence="10">2.4.99.28</ecNumber>
    </recommendedName>
</protein>
<accession>A0ABU5Y899</accession>
<dbReference type="Gene3D" id="1.10.3810.10">
    <property type="entry name" value="Biosynthetic peptidoglycan transglycosylase-like"/>
    <property type="match status" value="1"/>
</dbReference>
<comment type="similarity">
    <text evidence="3">In the N-terminal section; belongs to the glycosyltransferase 51 family.</text>
</comment>
<evidence type="ECO:0000256" key="8">
    <source>
        <dbReference type="ARBA" id="ARBA00022801"/>
    </source>
</evidence>
<proteinExistence type="inferred from homology"/>
<keyword evidence="5" id="KW-0645">Protease</keyword>
<evidence type="ECO:0000313" key="15">
    <source>
        <dbReference type="EMBL" id="MEB3040117.1"/>
    </source>
</evidence>
<keyword evidence="4" id="KW-0121">Carboxypeptidase</keyword>
<evidence type="ECO:0000259" key="14">
    <source>
        <dbReference type="Pfam" id="PF06832"/>
    </source>
</evidence>
<keyword evidence="7" id="KW-0808">Transferase</keyword>
<name>A0ABU5Y899_9FLAO</name>
<sequence>MSNEKNLFVIEKTFTFVIVKALCRKYLLAAIGYARRHKIRVGIGIILLLWYSLCLPRELFPQGYATIVESSDGKLLGGKIAPDGQWRFPELDSVPHKLKEAILAYEDAYFYYHPGVNPISTGKALLTNLRHGRTRRGGSTLTQQVIRLARKNKKRTYGEKLIEAIWATRLELRYSKEHILRLYASHAPFGGNIIGAEMAAWRYFGVPVWQLSWAEACTLAVLPNAPGLIYPGKNQTSLKRKRDFLLGKLYKNHTIDKTTYELALSESLPEKPHELPNMAPHLVERIAKSHRGERKQSTIDYPLQEKVNQIVEKYYRYYKRFEVHNLCAIVVDIQRQEVLAYVGNSPTDGEHQKDVNIIHRPRSTGSVLKPFLYAAMLDSGELLPEEFVADVPTHIAGYAPQNFENTYEGVVPAHEALYRSLNIPFVLLLRQYGISRFYQQLRKHRLYSINRHPDHYGLSLILGGAESSLWELSQAYAHMGFELNHYNQKHSYLSQSFQPLSYLPRERNYGKEQQEKTHLSAGAIYKTLEALTQVNRPSFDSAWRYYASSRKISWKTGTSFGNRDAWSIGMNANYLVGVWVGNASGEGRPELTGVGTASPVMLEIFQWLAKNQWFASPKEDLQQVEVCAISGMLASDICPKKLITTAKASLLGTPCKYHKWVHLSPDHKWQVTADCQPISAIDSKSWFVLPPLMEWFYRKGHPTYLPLPPLREDCQGGERQAALDFIYPKDGTVLHQAKGFGGEVQPIVARVAYKHSGKLFWYLDETYLGETLHFHDMQLQLSPGEHLLRCMDTQGNEKTISIMVND</sequence>
<evidence type="ECO:0000256" key="10">
    <source>
        <dbReference type="ARBA" id="ARBA00044770"/>
    </source>
</evidence>
<evidence type="ECO:0000259" key="12">
    <source>
        <dbReference type="Pfam" id="PF00905"/>
    </source>
</evidence>
<evidence type="ECO:0000256" key="4">
    <source>
        <dbReference type="ARBA" id="ARBA00022645"/>
    </source>
</evidence>
<organism evidence="15 16">
    <name type="scientific">Capnocytophaga gingivalis</name>
    <dbReference type="NCBI Taxonomy" id="1017"/>
    <lineage>
        <taxon>Bacteria</taxon>
        <taxon>Pseudomonadati</taxon>
        <taxon>Bacteroidota</taxon>
        <taxon>Flavobacteriia</taxon>
        <taxon>Flavobacteriales</taxon>
        <taxon>Flavobacteriaceae</taxon>
        <taxon>Capnocytophaga</taxon>
    </lineage>
</organism>
<dbReference type="Pfam" id="PF06832">
    <property type="entry name" value="BiPBP_C"/>
    <property type="match status" value="1"/>
</dbReference>
<dbReference type="InterPro" id="IPR009647">
    <property type="entry name" value="PBP_C"/>
</dbReference>
<comment type="similarity">
    <text evidence="2">In the C-terminal section; belongs to the transpeptidase family.</text>
</comment>
<feature type="domain" description="Glycosyl transferase family 51" evidence="13">
    <location>
        <begin position="88"/>
        <end position="248"/>
    </location>
</feature>
<dbReference type="InterPro" id="IPR012338">
    <property type="entry name" value="Beta-lactam/transpept-like"/>
</dbReference>
<dbReference type="InterPro" id="IPR001460">
    <property type="entry name" value="PCN-bd_Tpept"/>
</dbReference>
<comment type="pathway">
    <text evidence="1">Cell wall biogenesis; peptidoglycan biosynthesis.</text>
</comment>
<keyword evidence="6" id="KW-0328">Glycosyltransferase</keyword>
<dbReference type="SUPFAM" id="SSF56601">
    <property type="entry name" value="beta-lactamase/transpeptidase-like"/>
    <property type="match status" value="1"/>
</dbReference>
<evidence type="ECO:0000256" key="1">
    <source>
        <dbReference type="ARBA" id="ARBA00004752"/>
    </source>
</evidence>
<dbReference type="EC" id="2.4.99.28" evidence="10"/>
<dbReference type="SUPFAM" id="SSF53955">
    <property type="entry name" value="Lysozyme-like"/>
    <property type="match status" value="1"/>
</dbReference>
<dbReference type="Proteomes" id="UP001324270">
    <property type="component" value="Unassembled WGS sequence"/>
</dbReference>
<dbReference type="NCBIfam" id="TIGR02073">
    <property type="entry name" value="PBP_1c"/>
    <property type="match status" value="1"/>
</dbReference>
<dbReference type="InterPro" id="IPR011815">
    <property type="entry name" value="PBP_1c"/>
</dbReference>
<evidence type="ECO:0000256" key="3">
    <source>
        <dbReference type="ARBA" id="ARBA00007739"/>
    </source>
</evidence>
<evidence type="ECO:0000256" key="5">
    <source>
        <dbReference type="ARBA" id="ARBA00022670"/>
    </source>
</evidence>
<reference evidence="15 16" key="1">
    <citation type="submission" date="2023-12" db="EMBL/GenBank/DDBJ databases">
        <title>Genomic sequences of Capnocytophaga and Parvimonas strains.</title>
        <authorList>
            <person name="Watt R.M."/>
            <person name="Wang M."/>
            <person name="Yang T."/>
            <person name="Tong W.M."/>
        </authorList>
    </citation>
    <scope>NUCLEOTIDE SEQUENCE [LARGE SCALE GENOMIC DNA]</scope>
    <source>
        <strain evidence="15 16">CCUG 13156</strain>
    </source>
</reference>
<dbReference type="InterPro" id="IPR001264">
    <property type="entry name" value="Glyco_trans_51"/>
</dbReference>
<keyword evidence="8" id="KW-0378">Hydrolase</keyword>
<dbReference type="PANTHER" id="PTHR32282:SF15">
    <property type="entry name" value="PENICILLIN-BINDING PROTEIN 1C"/>
    <property type="match status" value="1"/>
</dbReference>
<feature type="domain" description="Penicillin-binding C-terminal" evidence="14">
    <location>
        <begin position="717"/>
        <end position="802"/>
    </location>
</feature>
<evidence type="ECO:0000313" key="16">
    <source>
        <dbReference type="Proteomes" id="UP001324270"/>
    </source>
</evidence>
<evidence type="ECO:0000256" key="2">
    <source>
        <dbReference type="ARBA" id="ARBA00007090"/>
    </source>
</evidence>
<keyword evidence="9" id="KW-0511">Multifunctional enzyme</keyword>
<evidence type="ECO:0000256" key="9">
    <source>
        <dbReference type="ARBA" id="ARBA00023268"/>
    </source>
</evidence>
<dbReference type="Gene3D" id="3.40.710.10">
    <property type="entry name" value="DD-peptidase/beta-lactamase superfamily"/>
    <property type="match status" value="1"/>
</dbReference>
<evidence type="ECO:0000256" key="11">
    <source>
        <dbReference type="ARBA" id="ARBA00049902"/>
    </source>
</evidence>
<dbReference type="InterPro" id="IPR023346">
    <property type="entry name" value="Lysozyme-like_dom_sf"/>
</dbReference>
<evidence type="ECO:0000259" key="13">
    <source>
        <dbReference type="Pfam" id="PF00912"/>
    </source>
</evidence>
<evidence type="ECO:0000256" key="7">
    <source>
        <dbReference type="ARBA" id="ARBA00022679"/>
    </source>
</evidence>
<dbReference type="PANTHER" id="PTHR32282">
    <property type="entry name" value="BINDING PROTEIN TRANSPEPTIDASE, PUTATIVE-RELATED"/>
    <property type="match status" value="1"/>
</dbReference>
<evidence type="ECO:0000256" key="6">
    <source>
        <dbReference type="ARBA" id="ARBA00022676"/>
    </source>
</evidence>
<dbReference type="Pfam" id="PF00912">
    <property type="entry name" value="Transgly"/>
    <property type="match status" value="1"/>
</dbReference>
<feature type="domain" description="Penicillin-binding protein transpeptidase" evidence="12">
    <location>
        <begin position="327"/>
        <end position="580"/>
    </location>
</feature>
<gene>
    <name evidence="15" type="primary">pbpC</name>
    <name evidence="15" type="ORF">VJJ49_05330</name>
</gene>
<dbReference type="InterPro" id="IPR050396">
    <property type="entry name" value="Glycosyltr_51/Transpeptidase"/>
</dbReference>
<dbReference type="Pfam" id="PF00905">
    <property type="entry name" value="Transpeptidase"/>
    <property type="match status" value="1"/>
</dbReference>
<dbReference type="EMBL" id="JAYKBV010000006">
    <property type="protein sequence ID" value="MEB3040117.1"/>
    <property type="molecule type" value="Genomic_DNA"/>
</dbReference>